<comment type="similarity">
    <text evidence="2 8">Belongs to the group II decarboxylase family.</text>
</comment>
<dbReference type="PANTHER" id="PTHR43321">
    <property type="entry name" value="GLUTAMATE DECARBOXYLASE"/>
    <property type="match status" value="1"/>
</dbReference>
<dbReference type="OMA" id="ECRDKNM"/>
<sequence>MSDITVHGGFSALFLPVPPNLVLSIPESDHRFLSCIFRIPSFNNNANMVHINRVATSKEITEEKAQFAEISASTTINLSQEDEADDYTATVYGSKYAAEDLPRHEMPDREMPPAIAYRMIKDDLTLDGTPTLNLASFVTTYMEDEAEKLMVDAFSKNFIDYEEYPVSADIQNRCVSMIAKLFHAPADADANTIGTSTIGSSEAIMLGVLAMKKLWQNKRKAEGKPFDKPNMVMNSAVQVCWEKACRYFDIEEKYVYCTTDRYVIDPKECVDLCDENTIGICMFPKSEGHKLDADVETPGAILGTTYTGEYEDIKAINDLLVERDMDVNIHVDAASGGFVAPFVNPGLLWDFRLPKVTTINVSGHKYGLVYPGVGWVIWRDPAHLPQELVFTINYLGADQASFTLNFSRGASQIIGQYYQLIRLGKRGYRRIMLNLTRISDYLAANLESLGFLIMSQRGGQGLPLVACRIDEDLGKMYDEFAIAHQLRERGWVVPAYTMAPHSEKMKMLRVVVREDFTKSRCDALIADFKLALQTLDALDAKKIEDQKQHAFAMRRRSTLVSPIFKKNATDHFDEEHSLQAKTGKTHAVC</sequence>
<keyword evidence="5 8" id="KW-0456">Lyase</keyword>
<dbReference type="OrthoDB" id="5152799at2759"/>
<dbReference type="GO" id="GO:0005829">
    <property type="term" value="C:cytosol"/>
    <property type="evidence" value="ECO:0007669"/>
    <property type="project" value="TreeGrafter"/>
</dbReference>
<evidence type="ECO:0000256" key="6">
    <source>
        <dbReference type="ARBA" id="ARBA00048868"/>
    </source>
</evidence>
<dbReference type="HOGENOM" id="CLU_019582_2_2_1"/>
<evidence type="ECO:0000256" key="7">
    <source>
        <dbReference type="PIRSR" id="PIRSR602129-50"/>
    </source>
</evidence>
<dbReference type="InterPro" id="IPR015421">
    <property type="entry name" value="PyrdxlP-dep_Trfase_major"/>
</dbReference>
<protein>
    <recommendedName>
        <fullName evidence="3 9">Glutamate decarboxylase</fullName>
        <ecNumber evidence="3 9">4.1.1.15</ecNumber>
    </recommendedName>
</protein>
<dbReference type="NCBIfam" id="TIGR01788">
    <property type="entry name" value="Glu-decarb-GAD"/>
    <property type="match status" value="1"/>
</dbReference>
<dbReference type="SUPFAM" id="SSF53383">
    <property type="entry name" value="PLP-dependent transferases"/>
    <property type="match status" value="1"/>
</dbReference>
<evidence type="ECO:0000256" key="3">
    <source>
        <dbReference type="ARBA" id="ARBA00012421"/>
    </source>
</evidence>
<dbReference type="Proteomes" id="UP000001471">
    <property type="component" value="Unassembled WGS sequence"/>
</dbReference>
<evidence type="ECO:0000256" key="4">
    <source>
        <dbReference type="ARBA" id="ARBA00022898"/>
    </source>
</evidence>
<dbReference type="InterPro" id="IPR010107">
    <property type="entry name" value="Glutamate_decarboxylase"/>
</dbReference>
<evidence type="ECO:0000256" key="8">
    <source>
        <dbReference type="RuleBase" id="RU000382"/>
    </source>
</evidence>
<dbReference type="EC" id="4.1.1.15" evidence="3 9"/>
<name>B2WKM5_PYRTR</name>
<accession>B2WKM5</accession>
<dbReference type="GO" id="GO:0030170">
    <property type="term" value="F:pyridoxal phosphate binding"/>
    <property type="evidence" value="ECO:0007669"/>
    <property type="project" value="InterPro"/>
</dbReference>
<evidence type="ECO:0000313" key="10">
    <source>
        <dbReference type="EMBL" id="EDU43585.1"/>
    </source>
</evidence>
<keyword evidence="4 7" id="KW-0663">Pyridoxal phosphate</keyword>
<dbReference type="EMBL" id="DS231628">
    <property type="protein sequence ID" value="EDU43585.1"/>
    <property type="molecule type" value="Genomic_DNA"/>
</dbReference>
<dbReference type="FunFam" id="3.40.640.10:FF:000017">
    <property type="entry name" value="Glutamate decarboxylase"/>
    <property type="match status" value="1"/>
</dbReference>
<dbReference type="PANTHER" id="PTHR43321:SF6">
    <property type="entry name" value="GLUTAMATE DECARBOXYLASE"/>
    <property type="match status" value="1"/>
</dbReference>
<dbReference type="eggNOG" id="KOG1383">
    <property type="taxonomic scope" value="Eukaryota"/>
</dbReference>
<dbReference type="InterPro" id="IPR002129">
    <property type="entry name" value="PyrdxlP-dep_de-COase"/>
</dbReference>
<comment type="cofactor">
    <cofactor evidence="1 7 8">
        <name>pyridoxal 5'-phosphate</name>
        <dbReference type="ChEBI" id="CHEBI:597326"/>
    </cofactor>
</comment>
<dbReference type="FunFam" id="3.90.1150.160:FF:000004">
    <property type="entry name" value="Glutamate decarboxylase"/>
    <property type="match status" value="1"/>
</dbReference>
<reference evidence="11" key="1">
    <citation type="journal article" date="2013" name="G3 (Bethesda)">
        <title>Comparative genomics of a plant-pathogenic fungus, Pyrenophora tritici-repentis, reveals transduplication and the impact of repeat elements on pathogenicity and population divergence.</title>
        <authorList>
            <person name="Manning V.A."/>
            <person name="Pandelova I."/>
            <person name="Dhillon B."/>
            <person name="Wilhelm L.J."/>
            <person name="Goodwin S.B."/>
            <person name="Berlin A.M."/>
            <person name="Figueroa M."/>
            <person name="Freitag M."/>
            <person name="Hane J.K."/>
            <person name="Henrissat B."/>
            <person name="Holman W.H."/>
            <person name="Kodira C.D."/>
            <person name="Martin J."/>
            <person name="Oliver R.P."/>
            <person name="Robbertse B."/>
            <person name="Schackwitz W."/>
            <person name="Schwartz D.C."/>
            <person name="Spatafora J.W."/>
            <person name="Turgeon B.G."/>
            <person name="Yandava C."/>
            <person name="Young S."/>
            <person name="Zhou S."/>
            <person name="Zeng Q."/>
            <person name="Grigoriev I.V."/>
            <person name="Ma L.-J."/>
            <person name="Ciuffetti L.M."/>
        </authorList>
    </citation>
    <scope>NUCLEOTIDE SEQUENCE [LARGE SCALE GENOMIC DNA]</scope>
    <source>
        <strain evidence="11">Pt-1C-BFP</strain>
    </source>
</reference>
<organism evidence="10 11">
    <name type="scientific">Pyrenophora tritici-repentis (strain Pt-1C-BFP)</name>
    <name type="common">Wheat tan spot fungus</name>
    <name type="synonym">Drechslera tritici-repentis</name>
    <dbReference type="NCBI Taxonomy" id="426418"/>
    <lineage>
        <taxon>Eukaryota</taxon>
        <taxon>Fungi</taxon>
        <taxon>Dikarya</taxon>
        <taxon>Ascomycota</taxon>
        <taxon>Pezizomycotina</taxon>
        <taxon>Dothideomycetes</taxon>
        <taxon>Pleosporomycetidae</taxon>
        <taxon>Pleosporales</taxon>
        <taxon>Pleosporineae</taxon>
        <taxon>Pleosporaceae</taxon>
        <taxon>Pyrenophora</taxon>
    </lineage>
</organism>
<dbReference type="STRING" id="426418.B2WKM5"/>
<evidence type="ECO:0000256" key="2">
    <source>
        <dbReference type="ARBA" id="ARBA00009533"/>
    </source>
</evidence>
<evidence type="ECO:0000256" key="9">
    <source>
        <dbReference type="RuleBase" id="RU361171"/>
    </source>
</evidence>
<dbReference type="AlphaFoldDB" id="B2WKM5"/>
<comment type="catalytic activity">
    <reaction evidence="6 9">
        <text>L-glutamate + H(+) = 4-aminobutanoate + CO2</text>
        <dbReference type="Rhea" id="RHEA:17785"/>
        <dbReference type="ChEBI" id="CHEBI:15378"/>
        <dbReference type="ChEBI" id="CHEBI:16526"/>
        <dbReference type="ChEBI" id="CHEBI:29985"/>
        <dbReference type="ChEBI" id="CHEBI:59888"/>
        <dbReference type="EC" id="4.1.1.15"/>
    </reaction>
</comment>
<dbReference type="Gene3D" id="3.90.1150.160">
    <property type="match status" value="1"/>
</dbReference>
<feature type="modified residue" description="N6-(pyridoxal phosphate)lysine" evidence="7">
    <location>
        <position position="365"/>
    </location>
</feature>
<dbReference type="InParanoid" id="B2WKM5"/>
<evidence type="ECO:0000313" key="11">
    <source>
        <dbReference type="Proteomes" id="UP000001471"/>
    </source>
</evidence>
<dbReference type="FunFam" id="4.10.280.50:FF:000001">
    <property type="entry name" value="Glutamate decarboxylase"/>
    <property type="match status" value="1"/>
</dbReference>
<dbReference type="GO" id="GO:0004351">
    <property type="term" value="F:glutamate decarboxylase activity"/>
    <property type="evidence" value="ECO:0007669"/>
    <property type="project" value="UniProtKB-EC"/>
</dbReference>
<dbReference type="Gene3D" id="3.40.640.10">
    <property type="entry name" value="Type I PLP-dependent aspartate aminotransferase-like (Major domain)"/>
    <property type="match status" value="1"/>
</dbReference>
<evidence type="ECO:0000256" key="1">
    <source>
        <dbReference type="ARBA" id="ARBA00001933"/>
    </source>
</evidence>
<dbReference type="InterPro" id="IPR015424">
    <property type="entry name" value="PyrdxlP-dep_Trfase"/>
</dbReference>
<dbReference type="GO" id="GO:0006538">
    <property type="term" value="P:L-glutamate catabolic process"/>
    <property type="evidence" value="ECO:0007669"/>
    <property type="project" value="TreeGrafter"/>
</dbReference>
<proteinExistence type="inferred from homology"/>
<keyword evidence="9" id="KW-0210">Decarboxylase</keyword>
<evidence type="ECO:0000256" key="5">
    <source>
        <dbReference type="ARBA" id="ARBA00023239"/>
    </source>
</evidence>
<dbReference type="Gene3D" id="4.10.280.50">
    <property type="match status" value="1"/>
</dbReference>
<dbReference type="Pfam" id="PF00282">
    <property type="entry name" value="Pyridoxal_deC"/>
    <property type="match status" value="1"/>
</dbReference>
<gene>
    <name evidence="10" type="ORF">PTRG_10535</name>
</gene>